<organism evidence="2 3">
    <name type="scientific">Paramagnetospirillum caucaseum</name>
    <dbReference type="NCBI Taxonomy" id="1244869"/>
    <lineage>
        <taxon>Bacteria</taxon>
        <taxon>Pseudomonadati</taxon>
        <taxon>Pseudomonadota</taxon>
        <taxon>Alphaproteobacteria</taxon>
        <taxon>Rhodospirillales</taxon>
        <taxon>Magnetospirillaceae</taxon>
        <taxon>Paramagnetospirillum</taxon>
    </lineage>
</organism>
<dbReference type="EMBL" id="AONQ01000011">
    <property type="protein sequence ID" value="EME70904.1"/>
    <property type="molecule type" value="Genomic_DNA"/>
</dbReference>
<evidence type="ECO:0000313" key="2">
    <source>
        <dbReference type="EMBL" id="EME70904.1"/>
    </source>
</evidence>
<feature type="region of interest" description="Disordered" evidence="1">
    <location>
        <begin position="140"/>
        <end position="159"/>
    </location>
</feature>
<dbReference type="PATRIC" id="fig|1244869.3.peg.1168"/>
<evidence type="ECO:0000256" key="1">
    <source>
        <dbReference type="SAM" id="MobiDB-lite"/>
    </source>
</evidence>
<dbReference type="InterPro" id="IPR008719">
    <property type="entry name" value="N2O_reductase_NosL"/>
</dbReference>
<dbReference type="PANTHER" id="PTHR41247:SF1">
    <property type="entry name" value="HTH-TYPE TRANSCRIPTIONAL REPRESSOR YCNK"/>
    <property type="match status" value="1"/>
</dbReference>
<dbReference type="SUPFAM" id="SSF160387">
    <property type="entry name" value="NosL/MerB-like"/>
    <property type="match status" value="1"/>
</dbReference>
<dbReference type="eggNOG" id="COG4314">
    <property type="taxonomic scope" value="Bacteria"/>
</dbReference>
<accession>M3AED1</accession>
<protein>
    <submittedName>
        <fullName evidence="2">Uncharacterized protein</fullName>
    </submittedName>
</protein>
<keyword evidence="3" id="KW-1185">Reference proteome</keyword>
<evidence type="ECO:0000313" key="3">
    <source>
        <dbReference type="Proteomes" id="UP000011744"/>
    </source>
</evidence>
<proteinExistence type="predicted"/>
<name>M3AED1_9PROT</name>
<reference evidence="2 3" key="1">
    <citation type="journal article" date="2014" name="Genome Announc.">
        <title>Draft Genome Sequence of Magnetospirillum sp. Strain SO-1, a Freshwater Magnetotactic Bacterium Isolated from the Ol'khovka River, Russia.</title>
        <authorList>
            <person name="Grouzdev D.S."/>
            <person name="Dziuba M.V."/>
            <person name="Sukhacheva M.S."/>
            <person name="Mardanov A.V."/>
            <person name="Beletskiy A.V."/>
            <person name="Kuznetsov B.B."/>
            <person name="Skryabin K.G."/>
        </authorList>
    </citation>
    <scope>NUCLEOTIDE SEQUENCE [LARGE SCALE GENOMIC DNA]</scope>
    <source>
        <strain evidence="2 3">SO-1</strain>
    </source>
</reference>
<dbReference type="Proteomes" id="UP000011744">
    <property type="component" value="Unassembled WGS sequence"/>
</dbReference>
<dbReference type="PROSITE" id="PS51257">
    <property type="entry name" value="PROKAR_LIPOPROTEIN"/>
    <property type="match status" value="1"/>
</dbReference>
<dbReference type="STRING" id="1244869.H261_05829"/>
<gene>
    <name evidence="2" type="ORF">H261_05829</name>
</gene>
<dbReference type="AlphaFoldDB" id="M3AED1"/>
<dbReference type="PANTHER" id="PTHR41247">
    <property type="entry name" value="HTH-TYPE TRANSCRIPTIONAL REPRESSOR YCNK"/>
    <property type="match status" value="1"/>
</dbReference>
<sequence length="159" mass="17156">MNRRRFLALVPGMVVAVSACGQQTTGPVEIKWGRETCEYCGMIIDDPHFAAQVRGKDGKVRKFDDLGDAVLWMAKQGWADDGTVEFWVGGVESGKWLDGRKAFYIDGQHTPMAHGYGAVDAGRAGAADYAAMKNAVLARGSTSRCEPSETPSNPTTRDG</sequence>
<comment type="caution">
    <text evidence="2">The sequence shown here is derived from an EMBL/GenBank/DDBJ whole genome shotgun (WGS) entry which is preliminary data.</text>
</comment>